<dbReference type="PANTHER" id="PTHR22789:SF0">
    <property type="entry name" value="3-OXO-TETRONATE 4-PHOSPHATE DECARBOXYLASE-RELATED"/>
    <property type="match status" value="1"/>
</dbReference>
<comment type="pathway">
    <text evidence="6">Amino-acid biosynthesis; L-methionine biosynthesis via salvage pathway; L-methionine from S-methyl-5-thio-alpha-D-ribose 1-phosphate: step 2/6.</text>
</comment>
<comment type="function">
    <text evidence="6">Catalyzes the dehydration of methylthioribulose-1-phosphate (MTRu-1-P) into 2,3-diketo-5-methylthiopentyl-1-phosphate (DK-MTP-1-P).</text>
</comment>
<dbReference type="PANTHER" id="PTHR22789">
    <property type="entry name" value="FUCULOSE PHOSPHATE ALDOLASE"/>
    <property type="match status" value="1"/>
</dbReference>
<protein>
    <recommendedName>
        <fullName evidence="6">Methylthioribulose-1-phosphate dehydratase</fullName>
        <shortName evidence="6">MTRu-1-P dehydratase</shortName>
        <ecNumber evidence="6">4.2.1.109</ecNumber>
    </recommendedName>
</protein>
<dbReference type="Pfam" id="PF00596">
    <property type="entry name" value="Aldolase_II"/>
    <property type="match status" value="1"/>
</dbReference>
<accession>A0A162LGM5</accession>
<evidence type="ECO:0000256" key="2">
    <source>
        <dbReference type="ARBA" id="ARBA00022723"/>
    </source>
</evidence>
<evidence type="ECO:0000259" key="7">
    <source>
        <dbReference type="SMART" id="SM01007"/>
    </source>
</evidence>
<dbReference type="RefSeq" id="WP_062762641.1">
    <property type="nucleotide sequence ID" value="NZ_CP121042.1"/>
</dbReference>
<proteinExistence type="inferred from homology"/>
<dbReference type="EMBL" id="LPZR01000077">
    <property type="protein sequence ID" value="KYO54876.1"/>
    <property type="molecule type" value="Genomic_DNA"/>
</dbReference>
<dbReference type="InterPro" id="IPR017714">
    <property type="entry name" value="MethylthioRu-1-P_deHdtase_MtnB"/>
</dbReference>
<organism evidence="8 9">
    <name type="scientific">Tistrella mobilis</name>
    <dbReference type="NCBI Taxonomy" id="171437"/>
    <lineage>
        <taxon>Bacteria</taxon>
        <taxon>Pseudomonadati</taxon>
        <taxon>Pseudomonadota</taxon>
        <taxon>Alphaproteobacteria</taxon>
        <taxon>Geminicoccales</taxon>
        <taxon>Geminicoccaceae</taxon>
        <taxon>Tistrella</taxon>
    </lineage>
</organism>
<comment type="caution">
    <text evidence="8">The sequence shown here is derived from an EMBL/GenBank/DDBJ whole genome shotgun (WGS) entry which is preliminary data.</text>
</comment>
<feature type="domain" description="Class II aldolase/adducin N-terminal" evidence="7">
    <location>
        <begin position="11"/>
        <end position="202"/>
    </location>
</feature>
<comment type="similarity">
    <text evidence="6">Belongs to the aldolase class II family. MtnB subfamily.</text>
</comment>
<dbReference type="GeneID" id="97239227"/>
<evidence type="ECO:0000256" key="4">
    <source>
        <dbReference type="ARBA" id="ARBA00023167"/>
    </source>
</evidence>
<dbReference type="GO" id="GO:0008270">
    <property type="term" value="F:zinc ion binding"/>
    <property type="evidence" value="ECO:0007669"/>
    <property type="project" value="UniProtKB-UniRule"/>
</dbReference>
<comment type="cofactor">
    <cofactor evidence="6">
        <name>Zn(2+)</name>
        <dbReference type="ChEBI" id="CHEBI:29105"/>
    </cofactor>
    <text evidence="6">Binds 1 zinc ion per subunit.</text>
</comment>
<feature type="binding site" evidence="6">
    <location>
        <position position="94"/>
    </location>
    <ligand>
        <name>Zn(2+)</name>
        <dbReference type="ChEBI" id="CHEBI:29105"/>
    </ligand>
</feature>
<evidence type="ECO:0000313" key="8">
    <source>
        <dbReference type="EMBL" id="KYO54876.1"/>
    </source>
</evidence>
<dbReference type="SUPFAM" id="SSF53639">
    <property type="entry name" value="AraD/HMP-PK domain-like"/>
    <property type="match status" value="1"/>
</dbReference>
<dbReference type="HAMAP" id="MF_01677">
    <property type="entry name" value="Salvage_MtnB"/>
    <property type="match status" value="1"/>
</dbReference>
<keyword evidence="5 6" id="KW-0456">Lyase</keyword>
<dbReference type="GO" id="GO:0016832">
    <property type="term" value="F:aldehyde-lyase activity"/>
    <property type="evidence" value="ECO:0007669"/>
    <property type="project" value="TreeGrafter"/>
</dbReference>
<dbReference type="GO" id="GO:0019509">
    <property type="term" value="P:L-methionine salvage from methylthioadenosine"/>
    <property type="evidence" value="ECO:0007669"/>
    <property type="project" value="UniProtKB-UniRule"/>
</dbReference>
<dbReference type="AlphaFoldDB" id="A0A162LGM5"/>
<dbReference type="InterPro" id="IPR001303">
    <property type="entry name" value="Aldolase_II/adducin_N"/>
</dbReference>
<evidence type="ECO:0000256" key="1">
    <source>
        <dbReference type="ARBA" id="ARBA00022605"/>
    </source>
</evidence>
<evidence type="ECO:0000313" key="9">
    <source>
        <dbReference type="Proteomes" id="UP000075787"/>
    </source>
</evidence>
<keyword evidence="3 6" id="KW-0862">Zinc</keyword>
<dbReference type="Gene3D" id="3.40.225.10">
    <property type="entry name" value="Class II aldolase/adducin N-terminal domain"/>
    <property type="match status" value="1"/>
</dbReference>
<dbReference type="Proteomes" id="UP000075787">
    <property type="component" value="Unassembled WGS sequence"/>
</dbReference>
<evidence type="ECO:0000256" key="5">
    <source>
        <dbReference type="ARBA" id="ARBA00023239"/>
    </source>
</evidence>
<dbReference type="EC" id="4.2.1.109" evidence="6"/>
<dbReference type="NCBIfam" id="TIGR03328">
    <property type="entry name" value="salvage_mtnB"/>
    <property type="match status" value="1"/>
</dbReference>
<dbReference type="InterPro" id="IPR050197">
    <property type="entry name" value="Aldolase_class_II_sugar_metab"/>
</dbReference>
<dbReference type="SMART" id="SM01007">
    <property type="entry name" value="Aldolase_II"/>
    <property type="match status" value="1"/>
</dbReference>
<gene>
    <name evidence="6" type="primary">mtnB</name>
    <name evidence="8" type="ORF">AUP44_24605</name>
</gene>
<keyword evidence="2 6" id="KW-0479">Metal-binding</keyword>
<dbReference type="GO" id="GO:0019323">
    <property type="term" value="P:pentose catabolic process"/>
    <property type="evidence" value="ECO:0007669"/>
    <property type="project" value="TreeGrafter"/>
</dbReference>
<dbReference type="GO" id="GO:0046570">
    <property type="term" value="F:methylthioribulose 1-phosphate dehydratase activity"/>
    <property type="evidence" value="ECO:0007669"/>
    <property type="project" value="UniProtKB-UniRule"/>
</dbReference>
<name>A0A162LGM5_9PROT</name>
<keyword evidence="4 6" id="KW-0486">Methionine biosynthesis</keyword>
<feature type="binding site" evidence="6">
    <location>
        <position position="96"/>
    </location>
    <ligand>
        <name>Zn(2+)</name>
        <dbReference type="ChEBI" id="CHEBI:29105"/>
    </ligand>
</feature>
<dbReference type="UniPathway" id="UPA00904">
    <property type="reaction ID" value="UER00875"/>
</dbReference>
<comment type="catalytic activity">
    <reaction evidence="6">
        <text>5-(methylsulfanyl)-D-ribulose 1-phosphate = 5-methylsulfanyl-2,3-dioxopentyl phosphate + H2O</text>
        <dbReference type="Rhea" id="RHEA:15549"/>
        <dbReference type="ChEBI" id="CHEBI:15377"/>
        <dbReference type="ChEBI" id="CHEBI:58548"/>
        <dbReference type="ChEBI" id="CHEBI:58828"/>
        <dbReference type="EC" id="4.2.1.109"/>
    </reaction>
</comment>
<reference evidence="8 9" key="1">
    <citation type="submission" date="2015-12" db="EMBL/GenBank/DDBJ databases">
        <title>Genome sequence of Tistrella mobilis MCCC 1A02139.</title>
        <authorList>
            <person name="Lu L."/>
            <person name="Lai Q."/>
            <person name="Shao Z."/>
            <person name="Qian P."/>
        </authorList>
    </citation>
    <scope>NUCLEOTIDE SEQUENCE [LARGE SCALE GENOMIC DNA]</scope>
    <source>
        <strain evidence="8 9">MCCC 1A02139</strain>
    </source>
</reference>
<dbReference type="OrthoDB" id="5500703at2"/>
<dbReference type="InterPro" id="IPR036409">
    <property type="entry name" value="Aldolase_II/adducin_N_sf"/>
</dbReference>
<evidence type="ECO:0000256" key="6">
    <source>
        <dbReference type="HAMAP-Rule" id="MF_01677"/>
    </source>
</evidence>
<dbReference type="GO" id="GO:0005829">
    <property type="term" value="C:cytosol"/>
    <property type="evidence" value="ECO:0007669"/>
    <property type="project" value="TreeGrafter"/>
</dbReference>
<sequence length="209" mass="21614">MGGMGFDEAAAAVIHAGRAAAARGWVPATSGNFSMRLDGGRMLVTRSGRDKGRLTPADLAEVAIDGPAPAGTSAETPLHQALYRDDPAIGAIFHVHSPASMLISHLRAADGVLELAGWELQKAFAGILTHDVTVTVPVFPNDQDTTALAGRVSAHLAAPRPAGQVAAPGYLLAGHGIYAWGATPADAERHLDAFDALFSLSLDLRRIAG</sequence>
<keyword evidence="1 6" id="KW-0028">Amino-acid biosynthesis</keyword>
<evidence type="ECO:0000256" key="3">
    <source>
        <dbReference type="ARBA" id="ARBA00022833"/>
    </source>
</evidence>